<keyword evidence="1 2" id="KW-0812">Transmembrane</keyword>
<keyword evidence="3" id="KW-1185">Reference proteome</keyword>
<comment type="caution">
    <text evidence="2">The sequence shown here is derived from an EMBL/GenBank/DDBJ whole genome shotgun (WGS) entry which is preliminary data.</text>
</comment>
<protein>
    <submittedName>
        <fullName evidence="2">Transmembrane protein 217</fullName>
    </submittedName>
</protein>
<dbReference type="InterPro" id="IPR027862">
    <property type="entry name" value="DUF4534"/>
</dbReference>
<keyword evidence="1" id="KW-0472">Membrane</keyword>
<feature type="transmembrane region" description="Helical" evidence="1">
    <location>
        <begin position="126"/>
        <end position="150"/>
    </location>
</feature>
<feature type="transmembrane region" description="Helical" evidence="1">
    <location>
        <begin position="12"/>
        <end position="30"/>
    </location>
</feature>
<accession>A0A7J8GUW9</accession>
<gene>
    <name evidence="2" type="ORF">HJG59_018372</name>
</gene>
<name>A0A7J8GUW9_MOLMO</name>
<organism evidence="2 3">
    <name type="scientific">Molossus molossus</name>
    <name type="common">Pallas' mastiff bat</name>
    <name type="synonym">Vespertilio molossus</name>
    <dbReference type="NCBI Taxonomy" id="27622"/>
    <lineage>
        <taxon>Eukaryota</taxon>
        <taxon>Metazoa</taxon>
        <taxon>Chordata</taxon>
        <taxon>Craniata</taxon>
        <taxon>Vertebrata</taxon>
        <taxon>Euteleostomi</taxon>
        <taxon>Mammalia</taxon>
        <taxon>Eutheria</taxon>
        <taxon>Laurasiatheria</taxon>
        <taxon>Chiroptera</taxon>
        <taxon>Yangochiroptera</taxon>
        <taxon>Molossidae</taxon>
        <taxon>Molossus</taxon>
    </lineage>
</organism>
<evidence type="ECO:0000256" key="1">
    <source>
        <dbReference type="SAM" id="Phobius"/>
    </source>
</evidence>
<evidence type="ECO:0000313" key="2">
    <source>
        <dbReference type="EMBL" id="KAF6463399.1"/>
    </source>
</evidence>
<proteinExistence type="predicted"/>
<dbReference type="Proteomes" id="UP000550707">
    <property type="component" value="Unassembled WGS sequence"/>
</dbReference>
<feature type="transmembrane region" description="Helical" evidence="1">
    <location>
        <begin position="67"/>
        <end position="87"/>
    </location>
</feature>
<feature type="transmembrane region" description="Helical" evidence="1">
    <location>
        <begin position="94"/>
        <end position="114"/>
    </location>
</feature>
<dbReference type="EMBL" id="JACASF010000008">
    <property type="protein sequence ID" value="KAF6463399.1"/>
    <property type="molecule type" value="Genomic_DNA"/>
</dbReference>
<dbReference type="PANTHER" id="PTHR34928">
    <property type="entry name" value="TRANSMEMBRANE PROTEIN 217"/>
    <property type="match status" value="1"/>
</dbReference>
<dbReference type="AlphaFoldDB" id="A0A7J8GUW9"/>
<evidence type="ECO:0000313" key="3">
    <source>
        <dbReference type="Proteomes" id="UP000550707"/>
    </source>
</evidence>
<sequence length="192" mass="22731">MKPKHWCGMTAKTGTVLSGIFSIIAMHMYLTFEQKYMKSRNCTEVNHNHNNMNILIKQFFICWSWDIVLFLSCITIVVSCLLLYSVYAQKFRGLIIYIIWIIFYETVNITLQIFTDNNRNAIEVRIVHWFGLVARILMHCFWIFFVMTYAHIIYKSKSQSNIISHSRRISAGSREFPRKKSKITRDTLVKQV</sequence>
<dbReference type="Pfam" id="PF15049">
    <property type="entry name" value="DUF4534"/>
    <property type="match status" value="1"/>
</dbReference>
<reference evidence="2 3" key="1">
    <citation type="journal article" date="2020" name="Nature">
        <title>Six reference-quality genomes reveal evolution of bat adaptations.</title>
        <authorList>
            <person name="Jebb D."/>
            <person name="Huang Z."/>
            <person name="Pippel M."/>
            <person name="Hughes G.M."/>
            <person name="Lavrichenko K."/>
            <person name="Devanna P."/>
            <person name="Winkler S."/>
            <person name="Jermiin L.S."/>
            <person name="Skirmuntt E.C."/>
            <person name="Katzourakis A."/>
            <person name="Burkitt-Gray L."/>
            <person name="Ray D.A."/>
            <person name="Sullivan K.A.M."/>
            <person name="Roscito J.G."/>
            <person name="Kirilenko B.M."/>
            <person name="Davalos L.M."/>
            <person name="Corthals A.P."/>
            <person name="Power M.L."/>
            <person name="Jones G."/>
            <person name="Ransome R.D."/>
            <person name="Dechmann D.K.N."/>
            <person name="Locatelli A.G."/>
            <person name="Puechmaille S.J."/>
            <person name="Fedrigo O."/>
            <person name="Jarvis E.D."/>
            <person name="Hiller M."/>
            <person name="Vernes S.C."/>
            <person name="Myers E.W."/>
            <person name="Teeling E.C."/>
        </authorList>
    </citation>
    <scope>NUCLEOTIDE SEQUENCE [LARGE SCALE GENOMIC DNA]</scope>
    <source>
        <strain evidence="2">MMolMol1</strain>
        <tissue evidence="2">Muscle</tissue>
    </source>
</reference>
<dbReference type="PANTHER" id="PTHR34928:SF2">
    <property type="entry name" value="TRANSMEMBRANE PROTEIN 217"/>
    <property type="match status" value="1"/>
</dbReference>
<keyword evidence="1" id="KW-1133">Transmembrane helix</keyword>